<gene>
    <name evidence="1" type="ORF">TSACC_22652</name>
</gene>
<dbReference type="EMBL" id="BDCO01000002">
    <property type="protein sequence ID" value="GAT34228.1"/>
    <property type="molecule type" value="Genomic_DNA"/>
</dbReference>
<dbReference type="STRING" id="690879.TSACC_22652"/>
<keyword evidence="2" id="KW-1185">Reference proteome</keyword>
<dbReference type="RefSeq" id="WP_075079878.1">
    <property type="nucleotide sequence ID" value="NZ_BDCO01000002.1"/>
</dbReference>
<accession>A0A146GCE8</accession>
<dbReference type="InParanoid" id="A0A146GCE8"/>
<organism evidence="1 2">
    <name type="scientific">Terrimicrobium sacchariphilum</name>
    <dbReference type="NCBI Taxonomy" id="690879"/>
    <lineage>
        <taxon>Bacteria</taxon>
        <taxon>Pseudomonadati</taxon>
        <taxon>Verrucomicrobiota</taxon>
        <taxon>Terrimicrobiia</taxon>
        <taxon>Terrimicrobiales</taxon>
        <taxon>Terrimicrobiaceae</taxon>
        <taxon>Terrimicrobium</taxon>
    </lineage>
</organism>
<protein>
    <submittedName>
        <fullName evidence="1">Uncharacterized protein</fullName>
    </submittedName>
</protein>
<comment type="caution">
    <text evidence="1">The sequence shown here is derived from an EMBL/GenBank/DDBJ whole genome shotgun (WGS) entry which is preliminary data.</text>
</comment>
<dbReference type="Proteomes" id="UP000076023">
    <property type="component" value="Unassembled WGS sequence"/>
</dbReference>
<reference evidence="2" key="1">
    <citation type="journal article" date="2017" name="Genome Announc.">
        <title>Draft Genome Sequence of Terrimicrobium sacchariphilum NM-5T, a Facultative Anaerobic Soil Bacterium of the Class Spartobacteria.</title>
        <authorList>
            <person name="Qiu Y.L."/>
            <person name="Tourlousse D.M."/>
            <person name="Matsuura N."/>
            <person name="Ohashi A."/>
            <person name="Sekiguchi Y."/>
        </authorList>
    </citation>
    <scope>NUCLEOTIDE SEQUENCE [LARGE SCALE GENOMIC DNA]</scope>
    <source>
        <strain evidence="2">NM-5</strain>
    </source>
</reference>
<evidence type="ECO:0000313" key="1">
    <source>
        <dbReference type="EMBL" id="GAT34228.1"/>
    </source>
</evidence>
<sequence>MNADDYHSPEKLPGNLRSRLTHAAMGGRNADVVGTGQVVLEPERARGVFWPEGEMRREGVPHAEFIFLPSRRRWEIQGAQWCEEGGKAHIHFRLLAVPAH</sequence>
<evidence type="ECO:0000313" key="2">
    <source>
        <dbReference type="Proteomes" id="UP000076023"/>
    </source>
</evidence>
<name>A0A146GCE8_TERSA</name>
<dbReference type="AlphaFoldDB" id="A0A146GCE8"/>
<proteinExistence type="predicted"/>